<comment type="caution">
    <text evidence="1">The sequence shown here is derived from an EMBL/GenBank/DDBJ whole genome shotgun (WGS) entry which is preliminary data.</text>
</comment>
<protein>
    <submittedName>
        <fullName evidence="1">Uncharacterized protein</fullName>
    </submittedName>
</protein>
<name>A0A1E5QHV4_9CYAN</name>
<gene>
    <name evidence="1" type="ORF">BH720_15465</name>
</gene>
<dbReference type="AlphaFoldDB" id="A0A1E5QHV4"/>
<evidence type="ECO:0000313" key="1">
    <source>
        <dbReference type="EMBL" id="OEJ74276.1"/>
    </source>
</evidence>
<sequence>MKIGHIEIGCETDIDTLVISQLQTGSVWFIPEDRFPRNGMIRAIVAAGDTEIGDRLIQSVAQCLTHPQLSIRTEAVAIVQELPKRFGVRLILTHLQNNLPLYREITLSEPSYAQTQRSACYTLEESLLAALAAIVDANDSETIAYLRQAALAVTYRRPIASRLAILDTEWVLNHVPELVSGEKGGSVAKGILLCLPSMVAREIFIYQLKVSSLVAQEQILFALKEDRTFARVIPEADRQKLLVLLQVKIY</sequence>
<accession>A0A1E5QHV4</accession>
<dbReference type="RefSeq" id="WP_069968116.1">
    <property type="nucleotide sequence ID" value="NZ_CM124774.1"/>
</dbReference>
<dbReference type="EMBL" id="MJGC01000068">
    <property type="protein sequence ID" value="OEJ74276.1"/>
    <property type="molecule type" value="Genomic_DNA"/>
</dbReference>
<organism evidence="1">
    <name type="scientific">Desertifilum tharense IPPAS B-1220</name>
    <dbReference type="NCBI Taxonomy" id="1781255"/>
    <lineage>
        <taxon>Bacteria</taxon>
        <taxon>Bacillati</taxon>
        <taxon>Cyanobacteriota</taxon>
        <taxon>Cyanophyceae</taxon>
        <taxon>Desertifilales</taxon>
        <taxon>Desertifilaceae</taxon>
        <taxon>Desertifilum</taxon>
    </lineage>
</organism>
<proteinExistence type="predicted"/>
<reference evidence="1" key="1">
    <citation type="submission" date="2016-09" db="EMBL/GenBank/DDBJ databases">
        <title>Draft genome of thermotolerant cyanobacterium Desertifilum sp. strain IPPAS B-1220.</title>
        <authorList>
            <person name="Sinetova M.A."/>
            <person name="Bolakhan K."/>
            <person name="Zayadan B.K."/>
            <person name="Mironov K.S."/>
            <person name="Ustinova V."/>
            <person name="Kupriyanova E.V."/>
            <person name="Sidorov R.A."/>
            <person name="Skrypnik A.N."/>
            <person name="Gogoleva N.E."/>
            <person name="Gogolev Y.V."/>
            <person name="Los D.A."/>
        </authorList>
    </citation>
    <scope>NUCLEOTIDE SEQUENCE [LARGE SCALE GENOMIC DNA]</scope>
    <source>
        <strain evidence="1">IPPAS B-1220</strain>
    </source>
</reference>